<evidence type="ECO:0000256" key="1">
    <source>
        <dbReference type="SAM" id="SignalP"/>
    </source>
</evidence>
<protein>
    <recommendedName>
        <fullName evidence="4">Transposase</fullName>
    </recommendedName>
</protein>
<evidence type="ECO:0000313" key="2">
    <source>
        <dbReference type="EMBL" id="KAG0308097.1"/>
    </source>
</evidence>
<proteinExistence type="predicted"/>
<name>A0A9P6R2Z6_9FUNG</name>
<keyword evidence="3" id="KW-1185">Reference proteome</keyword>
<sequence length="105" mass="11541">MLAITAILEFMVLAMGHGLDWSERLCVDFGRKNILVISKKSNYSTKKVITDKKPEKVDGIKAICGLDILDHHQVNVVSSLMNCPGNQIPVFQGTVVDTDSIPISE</sequence>
<evidence type="ECO:0008006" key="4">
    <source>
        <dbReference type="Google" id="ProtNLM"/>
    </source>
</evidence>
<evidence type="ECO:0000313" key="3">
    <source>
        <dbReference type="Proteomes" id="UP000738325"/>
    </source>
</evidence>
<dbReference type="EMBL" id="JAAAIP010001307">
    <property type="protein sequence ID" value="KAG0308097.1"/>
    <property type="molecule type" value="Genomic_DNA"/>
</dbReference>
<organism evidence="2 3">
    <name type="scientific">Dissophora globulifera</name>
    <dbReference type="NCBI Taxonomy" id="979702"/>
    <lineage>
        <taxon>Eukaryota</taxon>
        <taxon>Fungi</taxon>
        <taxon>Fungi incertae sedis</taxon>
        <taxon>Mucoromycota</taxon>
        <taxon>Mortierellomycotina</taxon>
        <taxon>Mortierellomycetes</taxon>
        <taxon>Mortierellales</taxon>
        <taxon>Mortierellaceae</taxon>
        <taxon>Dissophora</taxon>
    </lineage>
</organism>
<gene>
    <name evidence="2" type="ORF">BGZ99_001268</name>
</gene>
<accession>A0A9P6R2Z6</accession>
<dbReference type="Proteomes" id="UP000738325">
    <property type="component" value="Unassembled WGS sequence"/>
</dbReference>
<keyword evidence="1" id="KW-0732">Signal</keyword>
<feature type="chain" id="PRO_5040153477" description="Transposase" evidence="1">
    <location>
        <begin position="17"/>
        <end position="105"/>
    </location>
</feature>
<feature type="signal peptide" evidence="1">
    <location>
        <begin position="1"/>
        <end position="16"/>
    </location>
</feature>
<reference evidence="2" key="1">
    <citation type="journal article" date="2020" name="Fungal Divers.">
        <title>Resolving the Mortierellaceae phylogeny through synthesis of multi-gene phylogenetics and phylogenomics.</title>
        <authorList>
            <person name="Vandepol N."/>
            <person name="Liber J."/>
            <person name="Desiro A."/>
            <person name="Na H."/>
            <person name="Kennedy M."/>
            <person name="Barry K."/>
            <person name="Grigoriev I.V."/>
            <person name="Miller A.N."/>
            <person name="O'Donnell K."/>
            <person name="Stajich J.E."/>
            <person name="Bonito G."/>
        </authorList>
    </citation>
    <scope>NUCLEOTIDE SEQUENCE</scope>
    <source>
        <strain evidence="2">REB-010B</strain>
    </source>
</reference>
<comment type="caution">
    <text evidence="2">The sequence shown here is derived from an EMBL/GenBank/DDBJ whole genome shotgun (WGS) entry which is preliminary data.</text>
</comment>
<dbReference type="AlphaFoldDB" id="A0A9P6R2Z6"/>